<evidence type="ECO:0000259" key="5">
    <source>
        <dbReference type="Pfam" id="PF01266"/>
    </source>
</evidence>
<dbReference type="STRING" id="112413.SAMN05421854_102570"/>
<dbReference type="Pfam" id="PF01266">
    <property type="entry name" value="DAO"/>
    <property type="match status" value="1"/>
</dbReference>
<dbReference type="AlphaFoldDB" id="A0A1I5IMY2"/>
<dbReference type="SUPFAM" id="SSF51905">
    <property type="entry name" value="FAD/NAD(P)-binding domain"/>
    <property type="match status" value="1"/>
</dbReference>
<accession>A0A1I5IMY2</accession>
<dbReference type="OrthoDB" id="9806452at2"/>
<dbReference type="Gene3D" id="3.30.9.10">
    <property type="entry name" value="D-Amino Acid Oxidase, subunit A, domain 2"/>
    <property type="match status" value="1"/>
</dbReference>
<dbReference type="PANTHER" id="PTHR10961">
    <property type="entry name" value="PEROXISOMAL SARCOSINE OXIDASE"/>
    <property type="match status" value="1"/>
</dbReference>
<evidence type="ECO:0000313" key="7">
    <source>
        <dbReference type="Proteomes" id="UP000199137"/>
    </source>
</evidence>
<gene>
    <name evidence="6" type="ORF">SAMN05421854_102570</name>
</gene>
<evidence type="ECO:0000256" key="4">
    <source>
        <dbReference type="ARBA" id="ARBA00023002"/>
    </source>
</evidence>
<feature type="domain" description="FAD dependent oxidoreductase" evidence="5">
    <location>
        <begin position="8"/>
        <end position="373"/>
    </location>
</feature>
<dbReference type="InterPro" id="IPR006076">
    <property type="entry name" value="FAD-dep_OxRdtase"/>
</dbReference>
<evidence type="ECO:0000256" key="3">
    <source>
        <dbReference type="ARBA" id="ARBA00022827"/>
    </source>
</evidence>
<name>A0A1I5IMY2_9PSEU</name>
<dbReference type="InterPro" id="IPR045170">
    <property type="entry name" value="MTOX"/>
</dbReference>
<dbReference type="EMBL" id="FOWC01000002">
    <property type="protein sequence ID" value="SFO61975.1"/>
    <property type="molecule type" value="Genomic_DNA"/>
</dbReference>
<evidence type="ECO:0000313" key="6">
    <source>
        <dbReference type="EMBL" id="SFO61975.1"/>
    </source>
</evidence>
<dbReference type="PANTHER" id="PTHR10961:SF7">
    <property type="entry name" value="FAD DEPENDENT OXIDOREDUCTASE DOMAIN-CONTAINING PROTEIN"/>
    <property type="match status" value="1"/>
</dbReference>
<reference evidence="6 7" key="1">
    <citation type="submission" date="2016-10" db="EMBL/GenBank/DDBJ databases">
        <authorList>
            <person name="de Groot N.N."/>
        </authorList>
    </citation>
    <scope>NUCLEOTIDE SEQUENCE [LARGE SCALE GENOMIC DNA]</scope>
    <source>
        <strain evidence="6 7">DSM 44637</strain>
    </source>
</reference>
<keyword evidence="4" id="KW-0560">Oxidoreductase</keyword>
<evidence type="ECO:0000256" key="2">
    <source>
        <dbReference type="ARBA" id="ARBA00022630"/>
    </source>
</evidence>
<organism evidence="6 7">
    <name type="scientific">Amycolatopsis rubida</name>
    <dbReference type="NCBI Taxonomy" id="112413"/>
    <lineage>
        <taxon>Bacteria</taxon>
        <taxon>Bacillati</taxon>
        <taxon>Actinomycetota</taxon>
        <taxon>Actinomycetes</taxon>
        <taxon>Pseudonocardiales</taxon>
        <taxon>Pseudonocardiaceae</taxon>
        <taxon>Amycolatopsis</taxon>
    </lineage>
</organism>
<dbReference type="InterPro" id="IPR036188">
    <property type="entry name" value="FAD/NAD-bd_sf"/>
</dbReference>
<dbReference type="Proteomes" id="UP000199137">
    <property type="component" value="Unassembled WGS sequence"/>
</dbReference>
<dbReference type="RefSeq" id="WP_093573119.1">
    <property type="nucleotide sequence ID" value="NZ_FOWC01000002.1"/>
</dbReference>
<proteinExistence type="predicted"/>
<comment type="cofactor">
    <cofactor evidence="1">
        <name>FAD</name>
        <dbReference type="ChEBI" id="CHEBI:57692"/>
    </cofactor>
</comment>
<evidence type="ECO:0000256" key="1">
    <source>
        <dbReference type="ARBA" id="ARBA00001974"/>
    </source>
</evidence>
<sequence>MSAEKHFDVIVVGGGPIGLSAAWRSAAGGARVLVTDRFGFLNESCGSSGGERHWRVQYTQPDIFRLTLATAPLWKELEADTGRTLVHELGSLWFGDTHVPTNEGHIADTAAAMDELSVPYEWLSGKEIERRYGFRDLPAHFEGFLQPSGGAIDVRGTLAALVRQCHLNGVRMQSPERILAVEPGQDGVVVRSDRATYRADKVVLAANAHVNELIRPWGAGELDLHTYEMALVTLRDRGDGVRRPFWFAFQEPTAEDTNLFYGFPPNPWSNDGLARLGPDFEVDALADADLATGRPRPAHVERVSGWVRAHLPWLDPEPVSTGTCLAVLPGDPQRQFYLGTAEGLVEGGENVVVAAGGWAFKLVPLFGRICADLLSRGKTEHDIARHALTGLRAAVQ</sequence>
<dbReference type="GO" id="GO:0008115">
    <property type="term" value="F:sarcosine oxidase activity"/>
    <property type="evidence" value="ECO:0007669"/>
    <property type="project" value="TreeGrafter"/>
</dbReference>
<dbReference type="GO" id="GO:0050660">
    <property type="term" value="F:flavin adenine dinucleotide binding"/>
    <property type="evidence" value="ECO:0007669"/>
    <property type="project" value="InterPro"/>
</dbReference>
<keyword evidence="3" id="KW-0274">FAD</keyword>
<protein>
    <submittedName>
        <fullName evidence="6">Sarcosine oxidase</fullName>
    </submittedName>
</protein>
<keyword evidence="2" id="KW-0285">Flavoprotein</keyword>
<dbReference type="Gene3D" id="3.50.50.60">
    <property type="entry name" value="FAD/NAD(P)-binding domain"/>
    <property type="match status" value="1"/>
</dbReference>